<dbReference type="InterPro" id="IPR050256">
    <property type="entry name" value="Glycosyltransferase_2"/>
</dbReference>
<feature type="domain" description="Glycosyltransferase 2-like" evidence="2">
    <location>
        <begin position="15"/>
        <end position="175"/>
    </location>
</feature>
<dbReference type="EMBL" id="CP008944">
    <property type="protein sequence ID" value="AIG63567.1"/>
    <property type="molecule type" value="Genomic_DNA"/>
</dbReference>
<dbReference type="Proteomes" id="UP000028504">
    <property type="component" value="Chromosome"/>
</dbReference>
<dbReference type="PANTHER" id="PTHR48090">
    <property type="entry name" value="UNDECAPRENYL-PHOSPHATE 4-DEOXY-4-FORMAMIDO-L-ARABINOSE TRANSFERASE-RELATED"/>
    <property type="match status" value="1"/>
</dbReference>
<dbReference type="Gene3D" id="3.90.550.10">
    <property type="entry name" value="Spore Coat Polysaccharide Biosynthesis Protein SpsA, Chain A"/>
    <property type="match status" value="1"/>
</dbReference>
<dbReference type="InterPro" id="IPR029044">
    <property type="entry name" value="Nucleotide-diphossugar_trans"/>
</dbReference>
<dbReference type="InterPro" id="IPR001173">
    <property type="entry name" value="Glyco_trans_2-like"/>
</dbReference>
<sequence length="237" mass="26246">MSLPPKPAAYADTWLIIPCYNEGAVIRSVIENARETFPNIVAVDDGSADNSGAEIHRAGAHLVRHPVNLGQGAAIQTGVEYARMQPGAQYFVTFDADGQHQVKDVVRMVSRLREEDIDIVVGTRFGRPPRADDQVPFIKRIVLKTVVALSPRTRRLGLTDAHNGLRAFNRKVAEELNLRMNGMSHASEFVALMDKLDWKVAEEPVDILYTEYSMSKGQSLINGVNILADELVARRLS</sequence>
<keyword evidence="4" id="KW-1185">Reference proteome</keyword>
<dbReference type="RefSeq" id="WP_038604265.1">
    <property type="nucleotide sequence ID" value="NZ_CP008944.1"/>
</dbReference>
<comment type="similarity">
    <text evidence="1">Belongs to the glycosyltransferase 2 family.</text>
</comment>
<organism evidence="3 4">
    <name type="scientific">Corynebacterium atypicum</name>
    <dbReference type="NCBI Taxonomy" id="191610"/>
    <lineage>
        <taxon>Bacteria</taxon>
        <taxon>Bacillati</taxon>
        <taxon>Actinomycetota</taxon>
        <taxon>Actinomycetes</taxon>
        <taxon>Mycobacteriales</taxon>
        <taxon>Corynebacteriaceae</taxon>
        <taxon>Corynebacterium</taxon>
    </lineage>
</organism>
<dbReference type="GO" id="GO:0016740">
    <property type="term" value="F:transferase activity"/>
    <property type="evidence" value="ECO:0007669"/>
    <property type="project" value="UniProtKB-KW"/>
</dbReference>
<dbReference type="Pfam" id="PF00535">
    <property type="entry name" value="Glycos_transf_2"/>
    <property type="match status" value="1"/>
</dbReference>
<dbReference type="CDD" id="cd04179">
    <property type="entry name" value="DPM_DPG-synthase_like"/>
    <property type="match status" value="1"/>
</dbReference>
<name>A0ABN4DF91_9CORY</name>
<protein>
    <submittedName>
        <fullName evidence="3">Glycosyl transferase</fullName>
    </submittedName>
</protein>
<dbReference type="SUPFAM" id="SSF53448">
    <property type="entry name" value="Nucleotide-diphospho-sugar transferases"/>
    <property type="match status" value="1"/>
</dbReference>
<keyword evidence="3" id="KW-0808">Transferase</keyword>
<dbReference type="PANTHER" id="PTHR48090:SF7">
    <property type="entry name" value="RFBJ PROTEIN"/>
    <property type="match status" value="1"/>
</dbReference>
<evidence type="ECO:0000259" key="2">
    <source>
        <dbReference type="Pfam" id="PF00535"/>
    </source>
</evidence>
<reference evidence="3 4" key="1">
    <citation type="submission" date="2014-07" db="EMBL/GenBank/DDBJ databases">
        <title>Complete genome sequence of Corynebacterium atypicum DSM 44849: identifiction of the mycolic acid biosynthesis genes.</title>
        <authorList>
            <person name="Tippelt A."/>
            <person name="Mollmann S."/>
            <person name="Albersmeier A."/>
            <person name="Jaenicke S."/>
            <person name="Ruckert C."/>
            <person name="Tauch A."/>
        </authorList>
    </citation>
    <scope>NUCLEOTIDE SEQUENCE [LARGE SCALE GENOMIC DNA]</scope>
    <source>
        <strain evidence="3 4">R2070</strain>
    </source>
</reference>
<proteinExistence type="inferred from homology"/>
<evidence type="ECO:0000256" key="1">
    <source>
        <dbReference type="ARBA" id="ARBA00006739"/>
    </source>
</evidence>
<evidence type="ECO:0000313" key="4">
    <source>
        <dbReference type="Proteomes" id="UP000028504"/>
    </source>
</evidence>
<evidence type="ECO:0000313" key="3">
    <source>
        <dbReference type="EMBL" id="AIG63567.1"/>
    </source>
</evidence>
<accession>A0ABN4DF91</accession>
<gene>
    <name evidence="3" type="ORF">CATYP_01465</name>
</gene>